<dbReference type="PANTHER" id="PTHR43240:SF5">
    <property type="entry name" value="1,4-DIHYDROXY-2-NAPHTHOYL-COA THIOESTERASE 1"/>
    <property type="match status" value="1"/>
</dbReference>
<keyword evidence="2" id="KW-0378">Hydrolase</keyword>
<evidence type="ECO:0000313" key="4">
    <source>
        <dbReference type="EMBL" id="MSS16510.1"/>
    </source>
</evidence>
<protein>
    <submittedName>
        <fullName evidence="4">PaaI family thioesterase</fullName>
    </submittedName>
</protein>
<dbReference type="Proteomes" id="UP000483362">
    <property type="component" value="Unassembled WGS sequence"/>
</dbReference>
<keyword evidence="5" id="KW-1185">Reference proteome</keyword>
<evidence type="ECO:0000313" key="5">
    <source>
        <dbReference type="Proteomes" id="UP000483362"/>
    </source>
</evidence>
<gene>
    <name evidence="4" type="ORF">FYJ29_01795</name>
</gene>
<accession>A0A6L5X889</accession>
<feature type="domain" description="Thioesterase" evidence="3">
    <location>
        <begin position="47"/>
        <end position="123"/>
    </location>
</feature>
<dbReference type="Pfam" id="PF03061">
    <property type="entry name" value="4HBT"/>
    <property type="match status" value="1"/>
</dbReference>
<dbReference type="AlphaFoldDB" id="A0A6L5X889"/>
<dbReference type="NCBIfam" id="TIGR00369">
    <property type="entry name" value="unchar_dom_1"/>
    <property type="match status" value="1"/>
</dbReference>
<evidence type="ECO:0000259" key="3">
    <source>
        <dbReference type="Pfam" id="PF03061"/>
    </source>
</evidence>
<dbReference type="GO" id="GO:0061522">
    <property type="term" value="F:1,4-dihydroxy-2-naphthoyl-CoA thioesterase activity"/>
    <property type="evidence" value="ECO:0007669"/>
    <property type="project" value="TreeGrafter"/>
</dbReference>
<dbReference type="SUPFAM" id="SSF54637">
    <property type="entry name" value="Thioesterase/thiol ester dehydrase-isomerase"/>
    <property type="match status" value="1"/>
</dbReference>
<dbReference type="CDD" id="cd03443">
    <property type="entry name" value="PaaI_thioesterase"/>
    <property type="match status" value="1"/>
</dbReference>
<reference evidence="4 5" key="1">
    <citation type="submission" date="2019-08" db="EMBL/GenBank/DDBJ databases">
        <title>In-depth cultivation of the pig gut microbiome towards novel bacterial diversity and tailored functional studies.</title>
        <authorList>
            <person name="Wylensek D."/>
            <person name="Hitch T.C.A."/>
            <person name="Clavel T."/>
        </authorList>
    </citation>
    <scope>NUCLEOTIDE SEQUENCE [LARGE SCALE GENOMIC DNA]</scope>
    <source>
        <strain evidence="4 5">Oil-RF-744-WCA-WT-10</strain>
    </source>
</reference>
<comment type="similarity">
    <text evidence="1">Belongs to the thioesterase PaaI family.</text>
</comment>
<evidence type="ECO:0000256" key="1">
    <source>
        <dbReference type="ARBA" id="ARBA00008324"/>
    </source>
</evidence>
<name>A0A6L5X889_9BACT</name>
<dbReference type="InterPro" id="IPR006683">
    <property type="entry name" value="Thioestr_dom"/>
</dbReference>
<dbReference type="InterPro" id="IPR003736">
    <property type="entry name" value="PAAI_dom"/>
</dbReference>
<comment type="caution">
    <text evidence="4">The sequence shown here is derived from an EMBL/GenBank/DDBJ whole genome shotgun (WGS) entry which is preliminary data.</text>
</comment>
<dbReference type="PANTHER" id="PTHR43240">
    <property type="entry name" value="1,4-DIHYDROXY-2-NAPHTHOYL-COA THIOESTERASE 1"/>
    <property type="match status" value="1"/>
</dbReference>
<dbReference type="Gene3D" id="3.10.129.10">
    <property type="entry name" value="Hotdog Thioesterase"/>
    <property type="match status" value="1"/>
</dbReference>
<evidence type="ECO:0000256" key="2">
    <source>
        <dbReference type="ARBA" id="ARBA00022801"/>
    </source>
</evidence>
<proteinExistence type="inferred from homology"/>
<dbReference type="GO" id="GO:0005829">
    <property type="term" value="C:cytosol"/>
    <property type="evidence" value="ECO:0007669"/>
    <property type="project" value="TreeGrafter"/>
</dbReference>
<dbReference type="EMBL" id="VULT01000002">
    <property type="protein sequence ID" value="MSS16510.1"/>
    <property type="molecule type" value="Genomic_DNA"/>
</dbReference>
<organism evidence="4 5">
    <name type="scientific">Sodaliphilus pleomorphus</name>
    <dbReference type="NCBI Taxonomy" id="2606626"/>
    <lineage>
        <taxon>Bacteria</taxon>
        <taxon>Pseudomonadati</taxon>
        <taxon>Bacteroidota</taxon>
        <taxon>Bacteroidia</taxon>
        <taxon>Bacteroidales</taxon>
        <taxon>Muribaculaceae</taxon>
        <taxon>Sodaliphilus</taxon>
    </lineage>
</organism>
<dbReference type="RefSeq" id="WP_154326921.1">
    <property type="nucleotide sequence ID" value="NZ_CP045696.1"/>
</dbReference>
<sequence>MDLTEVKKKMQGVESLATTLGLEFISTPDPDTLEATMQVTPAVSQPFGFLNGGTSLAIAENVAGVGSYALCPDRVPLGLNVSANHLLPVPVGERVRAKARILHKGHTMHVWNIDIKNKDDETISTARVTNYLIPLQH</sequence>
<dbReference type="InterPro" id="IPR029069">
    <property type="entry name" value="HotDog_dom_sf"/>
</dbReference>